<comment type="subcellular location">
    <subcellularLocation>
        <location evidence="1">Membrane</location>
        <topology evidence="1">Single-pass type II membrane protein</topology>
    </subcellularLocation>
</comment>
<evidence type="ECO:0000313" key="7">
    <source>
        <dbReference type="EMBL" id="VDM39584.1"/>
    </source>
</evidence>
<dbReference type="PANTHER" id="PTHR46671:SF7">
    <property type="entry name" value="CORE-2_I-BRANCHING ENZYME"/>
    <property type="match status" value="1"/>
</dbReference>
<gene>
    <name evidence="7" type="ORF">TCNE_LOCUS8263</name>
</gene>
<feature type="region of interest" description="Disordered" evidence="6">
    <location>
        <begin position="71"/>
        <end position="91"/>
    </location>
</feature>
<keyword evidence="4" id="KW-0472">Membrane</keyword>
<dbReference type="Pfam" id="PF02485">
    <property type="entry name" value="Branch"/>
    <property type="match status" value="1"/>
</dbReference>
<protein>
    <submittedName>
        <fullName evidence="9">C-type lectin domain-containing protein</fullName>
    </submittedName>
</protein>
<dbReference type="WBParaSite" id="TCNE_0000826301-mRNA-1">
    <property type="protein sequence ID" value="TCNE_0000826301-mRNA-1"/>
    <property type="gene ID" value="TCNE_0000826301"/>
</dbReference>
<evidence type="ECO:0000256" key="1">
    <source>
        <dbReference type="ARBA" id="ARBA00004606"/>
    </source>
</evidence>
<evidence type="ECO:0000256" key="6">
    <source>
        <dbReference type="SAM" id="MobiDB-lite"/>
    </source>
</evidence>
<dbReference type="AlphaFoldDB" id="A0A183UIE3"/>
<dbReference type="GO" id="GO:0016757">
    <property type="term" value="F:glycosyltransferase activity"/>
    <property type="evidence" value="ECO:0007669"/>
    <property type="project" value="UniProtKB-KW"/>
</dbReference>
<organism evidence="8 9">
    <name type="scientific">Toxocara canis</name>
    <name type="common">Canine roundworm</name>
    <dbReference type="NCBI Taxonomy" id="6265"/>
    <lineage>
        <taxon>Eukaryota</taxon>
        <taxon>Metazoa</taxon>
        <taxon>Ecdysozoa</taxon>
        <taxon>Nematoda</taxon>
        <taxon>Chromadorea</taxon>
        <taxon>Rhabditida</taxon>
        <taxon>Spirurina</taxon>
        <taxon>Ascaridomorpha</taxon>
        <taxon>Ascaridoidea</taxon>
        <taxon>Toxocaridae</taxon>
        <taxon>Toxocara</taxon>
    </lineage>
</organism>
<reference evidence="9" key="1">
    <citation type="submission" date="2016-06" db="UniProtKB">
        <authorList>
            <consortium name="WormBaseParasite"/>
        </authorList>
    </citation>
    <scope>IDENTIFICATION</scope>
</reference>
<dbReference type="PANTHER" id="PTHR46671">
    <property type="entry name" value="PROTEIN CBG11221"/>
    <property type="match status" value="1"/>
</dbReference>
<sequence>FEFYSHAQDHTPGRLEGRVLKEKVNPIGKGNRRSVAGNAIRVVGVRFDDELILKSTFVDESLLRSSAPQRELISANTKRPKGNSTAASKKKMGPPILTRYAIGDEECKRSINDEKFAANISKKKTERPDIEVDEKIAVNCEALRSRGYYSDSNSDVFSIAYVRIVYKDYHIQELLFNLMYSPTNIFCYAIDRKASAIFHEQMRNLSQCFSNIHVTVTEYDVDSAGHNMDRSYLECLRLIRKLPRWKTNREMIMILKALNGSNDISISVPFSHRIPKHSDWSYKALQLFKDTSENDNRVLQIAKGSTAASLSRAFAEFVVDKLNLTIILERFNKVPYGVDEMLIPTLNSDDNLDAPGGYTRYCINNHSAFITRYVVWGWSRLPCKSRRYRHNVCVFGLEDLKTLSSSRYLFANKMLPQNDYFAISCWAKRLYNRTHYNHNDRSIDVTFYSRLASVRFNSERQKWRANLKAFNCKR</sequence>
<evidence type="ECO:0000256" key="2">
    <source>
        <dbReference type="ARBA" id="ARBA00022676"/>
    </source>
</evidence>
<reference evidence="7 8" key="2">
    <citation type="submission" date="2018-11" db="EMBL/GenBank/DDBJ databases">
        <authorList>
            <consortium name="Pathogen Informatics"/>
        </authorList>
    </citation>
    <scope>NUCLEOTIDE SEQUENCE [LARGE SCALE GENOMIC DNA]</scope>
</reference>
<evidence type="ECO:0000256" key="5">
    <source>
        <dbReference type="ARBA" id="ARBA00023180"/>
    </source>
</evidence>
<keyword evidence="5" id="KW-0325">Glycoprotein</keyword>
<keyword evidence="3" id="KW-0808">Transferase</keyword>
<proteinExistence type="predicted"/>
<evidence type="ECO:0000256" key="3">
    <source>
        <dbReference type="ARBA" id="ARBA00022679"/>
    </source>
</evidence>
<name>A0A183UIE3_TOXCA</name>
<evidence type="ECO:0000256" key="4">
    <source>
        <dbReference type="ARBA" id="ARBA00023136"/>
    </source>
</evidence>
<evidence type="ECO:0000313" key="9">
    <source>
        <dbReference type="WBParaSite" id="TCNE_0000826301-mRNA-1"/>
    </source>
</evidence>
<dbReference type="InterPro" id="IPR003406">
    <property type="entry name" value="Glyco_trans_14"/>
</dbReference>
<dbReference type="GO" id="GO:0016020">
    <property type="term" value="C:membrane"/>
    <property type="evidence" value="ECO:0007669"/>
    <property type="project" value="UniProtKB-SubCell"/>
</dbReference>
<keyword evidence="8" id="KW-1185">Reference proteome</keyword>
<dbReference type="EMBL" id="UYWY01019862">
    <property type="protein sequence ID" value="VDM39584.1"/>
    <property type="molecule type" value="Genomic_DNA"/>
</dbReference>
<evidence type="ECO:0000313" key="8">
    <source>
        <dbReference type="Proteomes" id="UP000050794"/>
    </source>
</evidence>
<feature type="compositionally biased region" description="Polar residues" evidence="6">
    <location>
        <begin position="71"/>
        <end position="87"/>
    </location>
</feature>
<dbReference type="Proteomes" id="UP000050794">
    <property type="component" value="Unassembled WGS sequence"/>
</dbReference>
<accession>A0A183UIE3</accession>
<keyword evidence="2" id="KW-0328">Glycosyltransferase</keyword>